<evidence type="ECO:0000313" key="2">
    <source>
        <dbReference type="Proteomes" id="UP000572680"/>
    </source>
</evidence>
<reference evidence="1 2" key="1">
    <citation type="submission" date="2020-08" db="EMBL/GenBank/DDBJ databases">
        <title>Genomic Encyclopedia of Type Strains, Phase IV (KMG-IV): sequencing the most valuable type-strain genomes for metagenomic binning, comparative biology and taxonomic classification.</title>
        <authorList>
            <person name="Goeker M."/>
        </authorList>
    </citation>
    <scope>NUCLEOTIDE SEQUENCE [LARGE SCALE GENOMIC DNA]</scope>
    <source>
        <strain evidence="1 2">DSM 44197</strain>
    </source>
</reference>
<dbReference type="EMBL" id="JACJIA010000005">
    <property type="protein sequence ID" value="MBA8952634.1"/>
    <property type="molecule type" value="Genomic_DNA"/>
</dbReference>
<dbReference type="AlphaFoldDB" id="A0A7W3QMJ4"/>
<keyword evidence="2" id="KW-1185">Reference proteome</keyword>
<accession>A0A7W3QMJ4</accession>
<comment type="caution">
    <text evidence="1">The sequence shown here is derived from an EMBL/GenBank/DDBJ whole genome shotgun (WGS) entry which is preliminary data.</text>
</comment>
<evidence type="ECO:0000313" key="1">
    <source>
        <dbReference type="EMBL" id="MBA8952634.1"/>
    </source>
</evidence>
<sequence>MVVFHCAVCDRALTAELERVPAVPARHRFDGALVDGRRLAPPTLPRGAYAIDPEPHGLPFVPAENPDDCPAAYPGGPCISDSNGTIIVSAGPRNTVVLHPEDAPGLIPHTTPETPSGCCGARGDGPPNRACPCGSVVGNEMSECYGPYELHLLPDAVRLAPGDA</sequence>
<protein>
    <submittedName>
        <fullName evidence="1">Uncharacterized protein</fullName>
    </submittedName>
</protein>
<name>A0A7W3QMJ4_ACTNM</name>
<proteinExistence type="predicted"/>
<dbReference type="Proteomes" id="UP000572680">
    <property type="component" value="Unassembled WGS sequence"/>
</dbReference>
<organism evidence="1 2">
    <name type="scientific">Actinomadura namibiensis</name>
    <dbReference type="NCBI Taxonomy" id="182080"/>
    <lineage>
        <taxon>Bacteria</taxon>
        <taxon>Bacillati</taxon>
        <taxon>Actinomycetota</taxon>
        <taxon>Actinomycetes</taxon>
        <taxon>Streptosporangiales</taxon>
        <taxon>Thermomonosporaceae</taxon>
        <taxon>Actinomadura</taxon>
    </lineage>
</organism>
<gene>
    <name evidence="1" type="ORF">HNR61_004280</name>
</gene>